<dbReference type="EMBL" id="SNXC01000010">
    <property type="protein sequence ID" value="TDO98878.1"/>
    <property type="molecule type" value="Genomic_DNA"/>
</dbReference>
<proteinExistence type="predicted"/>
<organism evidence="1 2">
    <name type="scientific">Marinomonas balearica</name>
    <dbReference type="NCBI Taxonomy" id="491947"/>
    <lineage>
        <taxon>Bacteria</taxon>
        <taxon>Pseudomonadati</taxon>
        <taxon>Pseudomonadota</taxon>
        <taxon>Gammaproteobacteria</taxon>
        <taxon>Oceanospirillales</taxon>
        <taxon>Oceanospirillaceae</taxon>
        <taxon>Marinomonas</taxon>
    </lineage>
</organism>
<dbReference type="InterPro" id="IPR016024">
    <property type="entry name" value="ARM-type_fold"/>
</dbReference>
<dbReference type="RefSeq" id="WP_133503099.1">
    <property type="nucleotide sequence ID" value="NZ_SNXC01000010.1"/>
</dbReference>
<dbReference type="Pfam" id="PF08713">
    <property type="entry name" value="DNA_alkylation"/>
    <property type="match status" value="1"/>
</dbReference>
<dbReference type="AlphaFoldDB" id="A0A4R6MBA8"/>
<evidence type="ECO:0000313" key="2">
    <source>
        <dbReference type="Proteomes" id="UP000294656"/>
    </source>
</evidence>
<keyword evidence="2" id="KW-1185">Reference proteome</keyword>
<accession>A0A4R6MBA8</accession>
<dbReference type="OrthoDB" id="9797162at2"/>
<comment type="caution">
    <text evidence="1">The sequence shown here is derived from an EMBL/GenBank/DDBJ whole genome shotgun (WGS) entry which is preliminary data.</text>
</comment>
<dbReference type="Proteomes" id="UP000294656">
    <property type="component" value="Unassembled WGS sequence"/>
</dbReference>
<sequence>MPELFKDKFNPHVIQSMALHFQAAWEGFDQVGFVDFATNGLTDLELKERSKHITDAMFRYLPDDFTITSDILLASLRPYKTEDIYGLTPDNDGIVGWAIMPMADYVGLYGQDHHDLSMTLLKEMTKRFSSEFGIRYFLLSDNKSKTLATLKEWTTDENYHVRRLVSEGIRPRLPWAMQLPDFIAEPEPVIELLETLKDDPEEYVRRSVANNLNDIAKDHPDLAANTALKWMADADENRVKLIRHACRTLLKQSHPTALQVFGYFPVELKKAQFNVKTPTVYLNEYLEFELLLESDTPENQPLMIDYIIHHQKKNGVTSPKVFKGKKVILKAGETLNVSKRHPFKQVTTRTYYSGQHAIEIIVNGVSIAKSEFQFFLEK</sequence>
<evidence type="ECO:0000313" key="1">
    <source>
        <dbReference type="EMBL" id="TDO98878.1"/>
    </source>
</evidence>
<dbReference type="InterPro" id="IPR014825">
    <property type="entry name" value="DNA_alkylation"/>
</dbReference>
<reference evidence="1 2" key="1">
    <citation type="submission" date="2019-03" db="EMBL/GenBank/DDBJ databases">
        <title>Genomic Encyclopedia of Type Strains, Phase III (KMG-III): the genomes of soil and plant-associated and newly described type strains.</title>
        <authorList>
            <person name="Whitman W."/>
        </authorList>
    </citation>
    <scope>NUCLEOTIDE SEQUENCE [LARGE SCALE GENOMIC DNA]</scope>
    <source>
        <strain evidence="1 2">CECT 7378</strain>
    </source>
</reference>
<dbReference type="SUPFAM" id="SSF48371">
    <property type="entry name" value="ARM repeat"/>
    <property type="match status" value="1"/>
</dbReference>
<dbReference type="Gene3D" id="1.25.40.290">
    <property type="entry name" value="ARM repeat domains"/>
    <property type="match status" value="1"/>
</dbReference>
<name>A0A4R6MBA8_9GAMM</name>
<protein>
    <submittedName>
        <fullName evidence="1">3-methyladenine DNA glycosylase AlkC</fullName>
    </submittedName>
</protein>
<gene>
    <name evidence="1" type="ORF">DFP79_1293</name>
</gene>